<dbReference type="AlphaFoldDB" id="A0A378SFH0"/>
<proteinExistence type="inferred from homology"/>
<dbReference type="InterPro" id="IPR036390">
    <property type="entry name" value="WH_DNA-bd_sf"/>
</dbReference>
<feature type="region of interest" description="Disordered" evidence="2">
    <location>
        <begin position="1"/>
        <end position="24"/>
    </location>
</feature>
<dbReference type="InterPro" id="IPR043129">
    <property type="entry name" value="ATPase_NBD"/>
</dbReference>
<dbReference type="Gene3D" id="1.10.10.10">
    <property type="entry name" value="Winged helix-like DNA-binding domain superfamily/Winged helix DNA-binding domain"/>
    <property type="match status" value="1"/>
</dbReference>
<name>A0A378SFH0_9MYCO</name>
<organism evidence="3 4">
    <name type="scientific">Mycolicibacterium gilvum</name>
    <dbReference type="NCBI Taxonomy" id="1804"/>
    <lineage>
        <taxon>Bacteria</taxon>
        <taxon>Bacillati</taxon>
        <taxon>Actinomycetota</taxon>
        <taxon>Actinomycetes</taxon>
        <taxon>Mycobacteriales</taxon>
        <taxon>Mycobacteriaceae</taxon>
        <taxon>Mycolicibacterium</taxon>
    </lineage>
</organism>
<dbReference type="Pfam" id="PF00480">
    <property type="entry name" value="ROK"/>
    <property type="match status" value="1"/>
</dbReference>
<dbReference type="Proteomes" id="UP000254291">
    <property type="component" value="Unassembled WGS sequence"/>
</dbReference>
<dbReference type="InterPro" id="IPR036388">
    <property type="entry name" value="WH-like_DNA-bd_sf"/>
</dbReference>
<dbReference type="PANTHER" id="PTHR18964:SF149">
    <property type="entry name" value="BIFUNCTIONAL UDP-N-ACETYLGLUCOSAMINE 2-EPIMERASE_N-ACETYLMANNOSAMINE KINASE"/>
    <property type="match status" value="1"/>
</dbReference>
<accession>A0A378SFH0</accession>
<dbReference type="SUPFAM" id="SSF46785">
    <property type="entry name" value="Winged helix' DNA-binding domain"/>
    <property type="match status" value="1"/>
</dbReference>
<comment type="similarity">
    <text evidence="1">Belongs to the ROK (NagC/XylR) family.</text>
</comment>
<evidence type="ECO:0000313" key="3">
    <source>
        <dbReference type="EMBL" id="STZ41589.1"/>
    </source>
</evidence>
<evidence type="ECO:0000313" key="4">
    <source>
        <dbReference type="Proteomes" id="UP000254291"/>
    </source>
</evidence>
<evidence type="ECO:0000256" key="1">
    <source>
        <dbReference type="ARBA" id="ARBA00006479"/>
    </source>
</evidence>
<gene>
    <name evidence="3" type="primary">mlc_1</name>
    <name evidence="3" type="ORF">NCTC10742_00795</name>
</gene>
<protein>
    <submittedName>
        <fullName evidence="3">ROK family protein</fullName>
    </submittedName>
</protein>
<reference evidence="3 4" key="1">
    <citation type="submission" date="2018-06" db="EMBL/GenBank/DDBJ databases">
        <authorList>
            <consortium name="Pathogen Informatics"/>
            <person name="Doyle S."/>
        </authorList>
    </citation>
    <scope>NUCLEOTIDE SEQUENCE [LARGE SCALE GENOMIC DNA]</scope>
    <source>
        <strain evidence="3 4">NCTC10742</strain>
    </source>
</reference>
<dbReference type="EMBL" id="UGQM01000001">
    <property type="protein sequence ID" value="STZ41589.1"/>
    <property type="molecule type" value="Genomic_DNA"/>
</dbReference>
<dbReference type="RefSeq" id="WP_115326531.1">
    <property type="nucleotide sequence ID" value="NZ_JACKST010000154.1"/>
</dbReference>
<evidence type="ECO:0000256" key="2">
    <source>
        <dbReference type="SAM" id="MobiDB-lite"/>
    </source>
</evidence>
<dbReference type="PANTHER" id="PTHR18964">
    <property type="entry name" value="ROK (REPRESSOR, ORF, KINASE) FAMILY"/>
    <property type="match status" value="1"/>
</dbReference>
<dbReference type="Gene3D" id="3.30.420.40">
    <property type="match status" value="2"/>
</dbReference>
<feature type="compositionally biased region" description="Low complexity" evidence="2">
    <location>
        <begin position="1"/>
        <end position="16"/>
    </location>
</feature>
<sequence>MSTTTLAPRTRTTSATGAPAKSPAVGGRYPQALLHQIVAPSLCLPEAAAASVFAAARQRGPIARDVIAQVTGLSIATVNRQVTALLDAGLLRERADLAVSGAIGRPRVPVEVNHEPFLTLGIHIGARTTSIVAADLFGRTLDVVETPTPRVAQAVALTAIAGSASRYLSRWHRRRPLWVGVATGGVVDSATGYLDHPRLGWADAPVGPVLAETLGLPVSVASHVDAMAGAELLLGTRRRPGKAATSLYVYARETVGYALSIGGRVHSPTSGPGTIASLPVRSELLGGTGQLESTVSDEAVLTAARRAGIVPAEGPASTLTAVLRAARKGNEHAVALIAERARVLGEAVALLRDMLNPDDLVVGGQAFTEYPEGMSIVEEAFNERSALGHRDIRLTAFGNRVQEAGAGIVSLGGLYADPIAAMRRALARNERLGSASPAAV</sequence>
<dbReference type="SUPFAM" id="SSF53067">
    <property type="entry name" value="Actin-like ATPase domain"/>
    <property type="match status" value="1"/>
</dbReference>
<dbReference type="InterPro" id="IPR000600">
    <property type="entry name" value="ROK"/>
</dbReference>